<evidence type="ECO:0000313" key="5">
    <source>
        <dbReference type="EMBL" id="KAK3167681.1"/>
    </source>
</evidence>
<evidence type="ECO:0000256" key="1">
    <source>
        <dbReference type="ARBA" id="ARBA00022443"/>
    </source>
</evidence>
<dbReference type="InterPro" id="IPR001452">
    <property type="entry name" value="SH3_domain"/>
</dbReference>
<accession>A0AAE0DFG9</accession>
<dbReference type="InterPro" id="IPR003103">
    <property type="entry name" value="BAG_domain"/>
</dbReference>
<sequence length="1044" mass="111996">MSSLTDLDPTGALSAAGAAVGLVGAVLRTVPALKNATNSIKSHSANNQGPTSLHRAQTSTEAPAVGMDPERERRAYETVNFVLREFGTRVCAAGLVDEHALTKALTAATQHIEVNLFSGEANRLFASLAPKLGDPILVNSVFTSIYFLGALTAELSRSLPNYKETYAPLGPQIVQQFFRTAIGEDAFRENLTANLDAYKTLATTAGLLRPTDIGYSSFPGFPTFSPCRYSSKSFGDVRSHRLIYEKLVRHFEKSGFPQPVASRQGEVGLIREWRFLDSDSPSRNFDIEKADKNIGEGFGRFLYWLVCSADRLPPGQAVIAYYDQHIELIKWIGLRMGYSILHAATELDLGGAHAQLDNKSRAILRTWVLLMPSEKAQGARRASSAQWAQTHKQTATQAPPVQIPKPQQPQPTKVPVQLVPAPPEKIVEIPPIAFPVVPPLAKPGPHFVAKDLGPVPTHLPPKTIDERLDDVDRDFNDIIVPQCQRLLSKPPSDPNTRNFEHKRLTQHIERGVIDWLDGFPIPEVHPARARRKDMIVQAQKLLDALDLASKNWSAGNPLHVVNLDQPIVSPTGSIPHDLKPQLPVSPATEPTPSLASPQSQPSPIPSVSPPPYSPTSPPSATGSTNTGFQFSSKPVVRRKAPPPPKKFIAAKALYDFEPEEDNDEELAFQEGDDIEIVEKTAALEEEGWCRARVKGQKKLGLVPLEYLEIEVKPKTANKPPAPAQTSGPTSPTATQSPPASIYGQPNSSSAGHQMNGASIASMMSPQASLPLHSSGLTASSYPAAYPNNPQLYGGNPGPAQNTRKFGKGMEVAGLLVATAGTAAGMATFMQGSETQYQTTETTATTGVQQASEPSQLTGDTTPQNSLVTEETVTVDQTNTTEVVENDPIEAYAPPATDLSAFSFTPFEPQPTMDQSNPIAELATIDPYFAAQNPSLASAPDFNSVLVATGVPQGPAAPMDAGYEPPMAVSPFAAQATPALAIDAGAEAGASGLGTPPDPPDLIEDQSVSVTTMTQQSPEAAADNAEWTQWEASDQEDYAAYDIDV</sequence>
<feature type="region of interest" description="Disordered" evidence="3">
    <location>
        <begin position="837"/>
        <end position="862"/>
    </location>
</feature>
<dbReference type="PRINTS" id="PR00452">
    <property type="entry name" value="SH3DOMAIN"/>
</dbReference>
<feature type="compositionally biased region" description="Pro residues" evidence="3">
    <location>
        <begin position="600"/>
        <end position="617"/>
    </location>
</feature>
<dbReference type="Proteomes" id="UP001276659">
    <property type="component" value="Unassembled WGS sequence"/>
</dbReference>
<dbReference type="Gene3D" id="2.30.30.40">
    <property type="entry name" value="SH3 Domains"/>
    <property type="match status" value="1"/>
</dbReference>
<comment type="caution">
    <text evidence="5">The sequence shown here is derived from an EMBL/GenBank/DDBJ whole genome shotgun (WGS) entry which is preliminary data.</text>
</comment>
<dbReference type="Pfam" id="PF02179">
    <property type="entry name" value="BAG"/>
    <property type="match status" value="1"/>
</dbReference>
<feature type="compositionally biased region" description="Polar residues" evidence="3">
    <location>
        <begin position="385"/>
        <end position="396"/>
    </location>
</feature>
<dbReference type="InterPro" id="IPR036028">
    <property type="entry name" value="SH3-like_dom_sf"/>
</dbReference>
<dbReference type="GO" id="GO:0051087">
    <property type="term" value="F:protein-folding chaperone binding"/>
    <property type="evidence" value="ECO:0007669"/>
    <property type="project" value="InterPro"/>
</dbReference>
<proteinExistence type="predicted"/>
<reference evidence="5" key="1">
    <citation type="submission" date="2022-11" db="EMBL/GenBank/DDBJ databases">
        <title>Chromosomal genome sequence assembly and mating type (MAT) locus characterization of the leprose asexual lichenized fungus Lepraria neglecta (Nyl.) Erichsen.</title>
        <authorList>
            <person name="Allen J.L."/>
            <person name="Pfeffer B."/>
        </authorList>
    </citation>
    <scope>NUCLEOTIDE SEQUENCE</scope>
    <source>
        <strain evidence="5">Allen 5258</strain>
    </source>
</reference>
<feature type="compositionally biased region" description="Acidic residues" evidence="3">
    <location>
        <begin position="1032"/>
        <end position="1044"/>
    </location>
</feature>
<organism evidence="5 6">
    <name type="scientific">Lepraria neglecta</name>
    <dbReference type="NCBI Taxonomy" id="209136"/>
    <lineage>
        <taxon>Eukaryota</taxon>
        <taxon>Fungi</taxon>
        <taxon>Dikarya</taxon>
        <taxon>Ascomycota</taxon>
        <taxon>Pezizomycotina</taxon>
        <taxon>Lecanoromycetes</taxon>
        <taxon>OSLEUM clade</taxon>
        <taxon>Lecanoromycetidae</taxon>
        <taxon>Lecanorales</taxon>
        <taxon>Lecanorineae</taxon>
        <taxon>Stereocaulaceae</taxon>
        <taxon>Lepraria</taxon>
    </lineage>
</organism>
<dbReference type="AlphaFoldDB" id="A0AAE0DFG9"/>
<feature type="region of interest" description="Disordered" evidence="3">
    <location>
        <begin position="713"/>
        <end position="754"/>
    </location>
</feature>
<feature type="compositionally biased region" description="Low complexity" evidence="3">
    <location>
        <begin position="837"/>
        <end position="850"/>
    </location>
</feature>
<name>A0AAE0DFG9_9LECA</name>
<evidence type="ECO:0000256" key="2">
    <source>
        <dbReference type="PROSITE-ProRule" id="PRU00192"/>
    </source>
</evidence>
<evidence type="ECO:0000313" key="6">
    <source>
        <dbReference type="Proteomes" id="UP001276659"/>
    </source>
</evidence>
<dbReference type="Pfam" id="PF00018">
    <property type="entry name" value="SH3_1"/>
    <property type="match status" value="1"/>
</dbReference>
<dbReference type="CDD" id="cd00174">
    <property type="entry name" value="SH3"/>
    <property type="match status" value="1"/>
</dbReference>
<keyword evidence="6" id="KW-1185">Reference proteome</keyword>
<dbReference type="SUPFAM" id="SSF50044">
    <property type="entry name" value="SH3-domain"/>
    <property type="match status" value="1"/>
</dbReference>
<evidence type="ECO:0000259" key="4">
    <source>
        <dbReference type="PROSITE" id="PS50002"/>
    </source>
</evidence>
<dbReference type="EMBL" id="JASNWA010000011">
    <property type="protein sequence ID" value="KAK3167681.1"/>
    <property type="molecule type" value="Genomic_DNA"/>
</dbReference>
<evidence type="ECO:0000256" key="3">
    <source>
        <dbReference type="SAM" id="MobiDB-lite"/>
    </source>
</evidence>
<feature type="domain" description="SH3" evidence="4">
    <location>
        <begin position="645"/>
        <end position="712"/>
    </location>
</feature>
<feature type="compositionally biased region" description="Polar residues" evidence="3">
    <location>
        <begin position="851"/>
        <end position="862"/>
    </location>
</feature>
<protein>
    <recommendedName>
        <fullName evidence="4">SH3 domain-containing protein</fullName>
    </recommendedName>
</protein>
<feature type="region of interest" description="Disordered" evidence="3">
    <location>
        <begin position="1009"/>
        <end position="1044"/>
    </location>
</feature>
<dbReference type="PROSITE" id="PS50002">
    <property type="entry name" value="SH3"/>
    <property type="match status" value="1"/>
</dbReference>
<feature type="compositionally biased region" description="Polar residues" evidence="3">
    <location>
        <begin position="743"/>
        <end position="754"/>
    </location>
</feature>
<feature type="compositionally biased region" description="Low complexity" evidence="3">
    <location>
        <begin position="590"/>
        <end position="599"/>
    </location>
</feature>
<feature type="compositionally biased region" description="Low complexity" evidence="3">
    <location>
        <begin position="714"/>
        <end position="740"/>
    </location>
</feature>
<feature type="region of interest" description="Disordered" evidence="3">
    <location>
        <begin position="385"/>
        <end position="414"/>
    </location>
</feature>
<dbReference type="SMART" id="SM00326">
    <property type="entry name" value="SH3"/>
    <property type="match status" value="1"/>
</dbReference>
<keyword evidence="1 2" id="KW-0728">SH3 domain</keyword>
<feature type="region of interest" description="Disordered" evidence="3">
    <location>
        <begin position="571"/>
        <end position="643"/>
    </location>
</feature>
<feature type="region of interest" description="Disordered" evidence="3">
    <location>
        <begin position="38"/>
        <end position="66"/>
    </location>
</feature>
<feature type="compositionally biased region" description="Polar residues" evidence="3">
    <location>
        <begin position="38"/>
        <end position="61"/>
    </location>
</feature>
<gene>
    <name evidence="5" type="ORF">OEA41_010808</name>
</gene>